<dbReference type="AlphaFoldDB" id="A0A1G2EMZ6"/>
<keyword evidence="3" id="KW-0249">Electron transport</keyword>
<protein>
    <recommendedName>
        <fullName evidence="6">Thioredoxin</fullName>
    </recommendedName>
</protein>
<comment type="similarity">
    <text evidence="1">Belongs to the thioredoxin family.</text>
</comment>
<gene>
    <name evidence="8" type="ORF">A2365_00755</name>
</gene>
<keyword evidence="2" id="KW-0813">Transport</keyword>
<dbReference type="Proteomes" id="UP000177740">
    <property type="component" value="Unassembled WGS sequence"/>
</dbReference>
<dbReference type="EMBL" id="MHMM01000010">
    <property type="protein sequence ID" value="OGZ27184.1"/>
    <property type="molecule type" value="Genomic_DNA"/>
</dbReference>
<dbReference type="STRING" id="1801677.A2365_00755"/>
<dbReference type="GO" id="GO:0015035">
    <property type="term" value="F:protein-disulfide reductase activity"/>
    <property type="evidence" value="ECO:0007669"/>
    <property type="project" value="UniProtKB-UniRule"/>
</dbReference>
<dbReference type="NCBIfam" id="TIGR01068">
    <property type="entry name" value="thioredoxin"/>
    <property type="match status" value="1"/>
</dbReference>
<dbReference type="Gene3D" id="3.40.30.10">
    <property type="entry name" value="Glutaredoxin"/>
    <property type="match status" value="1"/>
</dbReference>
<dbReference type="InterPro" id="IPR004209">
    <property type="entry name" value="FTR_bsu"/>
</dbReference>
<comment type="caution">
    <text evidence="8">The sequence shown here is derived from an EMBL/GenBank/DDBJ whole genome shotgun (WGS) entry which is preliminary data.</text>
</comment>
<accession>A0A1G2EMZ6</accession>
<feature type="domain" description="Thioredoxin" evidence="7">
    <location>
        <begin position="1"/>
        <end position="105"/>
    </location>
</feature>
<keyword evidence="5" id="KW-0676">Redox-active center</keyword>
<evidence type="ECO:0000256" key="2">
    <source>
        <dbReference type="ARBA" id="ARBA00022448"/>
    </source>
</evidence>
<evidence type="ECO:0000259" key="7">
    <source>
        <dbReference type="PROSITE" id="PS51352"/>
    </source>
</evidence>
<evidence type="ECO:0000313" key="9">
    <source>
        <dbReference type="Proteomes" id="UP000177740"/>
    </source>
</evidence>
<reference evidence="8 9" key="1">
    <citation type="journal article" date="2016" name="Nat. Commun.">
        <title>Thousands of microbial genomes shed light on interconnected biogeochemical processes in an aquifer system.</title>
        <authorList>
            <person name="Anantharaman K."/>
            <person name="Brown C.T."/>
            <person name="Hug L.A."/>
            <person name="Sharon I."/>
            <person name="Castelle C.J."/>
            <person name="Probst A.J."/>
            <person name="Thomas B.C."/>
            <person name="Singh A."/>
            <person name="Wilkins M.J."/>
            <person name="Karaoz U."/>
            <person name="Brodie E.L."/>
            <person name="Williams K.H."/>
            <person name="Hubbard S.S."/>
            <person name="Banfield J.F."/>
        </authorList>
    </citation>
    <scope>NUCLEOTIDE SEQUENCE [LARGE SCALE GENOMIC DNA]</scope>
</reference>
<proteinExistence type="inferred from homology"/>
<evidence type="ECO:0000256" key="3">
    <source>
        <dbReference type="ARBA" id="ARBA00022982"/>
    </source>
</evidence>
<dbReference type="InterPro" id="IPR036249">
    <property type="entry name" value="Thioredoxin-like_sf"/>
</dbReference>
<evidence type="ECO:0000313" key="8">
    <source>
        <dbReference type="EMBL" id="OGZ27184.1"/>
    </source>
</evidence>
<dbReference type="PROSITE" id="PS51352">
    <property type="entry name" value="THIOREDOXIN_2"/>
    <property type="match status" value="1"/>
</dbReference>
<evidence type="ECO:0000256" key="6">
    <source>
        <dbReference type="NCBIfam" id="TIGR01068"/>
    </source>
</evidence>
<dbReference type="SUPFAM" id="SSF52833">
    <property type="entry name" value="Thioredoxin-like"/>
    <property type="match status" value="1"/>
</dbReference>
<dbReference type="CDD" id="cd02947">
    <property type="entry name" value="TRX_family"/>
    <property type="match status" value="1"/>
</dbReference>
<dbReference type="GO" id="GO:0005737">
    <property type="term" value="C:cytoplasm"/>
    <property type="evidence" value="ECO:0007669"/>
    <property type="project" value="TreeGrafter"/>
</dbReference>
<dbReference type="PRINTS" id="PR00421">
    <property type="entry name" value="THIOREDOXIN"/>
</dbReference>
<name>A0A1G2EMZ6_9BACT</name>
<dbReference type="Pfam" id="PF00085">
    <property type="entry name" value="Thioredoxin"/>
    <property type="match status" value="1"/>
</dbReference>
<organism evidence="8 9">
    <name type="scientific">Candidatus Nealsonbacteria bacterium RIFOXYB1_FULL_40_15</name>
    <dbReference type="NCBI Taxonomy" id="1801677"/>
    <lineage>
        <taxon>Bacteria</taxon>
        <taxon>Candidatus Nealsoniibacteriota</taxon>
    </lineage>
</organism>
<evidence type="ECO:0000256" key="5">
    <source>
        <dbReference type="ARBA" id="ARBA00023284"/>
    </source>
</evidence>
<dbReference type="SUPFAM" id="SSF57662">
    <property type="entry name" value="Ferredoxin thioredoxin reductase (FTR), catalytic beta chain"/>
    <property type="match status" value="1"/>
</dbReference>
<dbReference type="GO" id="GO:0016730">
    <property type="term" value="F:oxidoreductase activity, acting on iron-sulfur proteins as donors"/>
    <property type="evidence" value="ECO:0007669"/>
    <property type="project" value="InterPro"/>
</dbReference>
<keyword evidence="4" id="KW-1015">Disulfide bond</keyword>
<evidence type="ECO:0000256" key="4">
    <source>
        <dbReference type="ARBA" id="ARBA00023157"/>
    </source>
</evidence>
<dbReference type="Gene3D" id="3.90.460.10">
    <property type="entry name" value="Ferredoxin thioredoxin reductase catalytic beta subunit"/>
    <property type="match status" value="1"/>
</dbReference>
<dbReference type="InterPro" id="IPR036644">
    <property type="entry name" value="FTR_bsu_sf"/>
</dbReference>
<sequence>MIFELKDQNFESEINNAGKPILVDFYADWCQPCRMLAPILEKIAGESEEFVLMKANLDEVPLIAQKFGIDQIPTVILFKEGKPVSGFLGLRPESAIKEWLSEFIKDDISSLISESEKYAEDNGFILNPDREAVKRIATGIIGNKKKYGKKYCPCRRITGTEEDEKKTCPCYYHKNEIKENGHCLCLFYFKK</sequence>
<dbReference type="InterPro" id="IPR005746">
    <property type="entry name" value="Thioredoxin"/>
</dbReference>
<dbReference type="FunFam" id="3.40.30.10:FF:000001">
    <property type="entry name" value="Thioredoxin"/>
    <property type="match status" value="1"/>
</dbReference>
<dbReference type="PANTHER" id="PTHR45663">
    <property type="entry name" value="GEO12009P1"/>
    <property type="match status" value="1"/>
</dbReference>
<evidence type="ECO:0000256" key="1">
    <source>
        <dbReference type="ARBA" id="ARBA00008987"/>
    </source>
</evidence>
<dbReference type="Pfam" id="PF02943">
    <property type="entry name" value="FeThRed_B"/>
    <property type="match status" value="1"/>
</dbReference>
<dbReference type="InterPro" id="IPR013766">
    <property type="entry name" value="Thioredoxin_domain"/>
</dbReference>
<dbReference type="PANTHER" id="PTHR45663:SF11">
    <property type="entry name" value="GEO12009P1"/>
    <property type="match status" value="1"/>
</dbReference>